<dbReference type="SUPFAM" id="SSF56112">
    <property type="entry name" value="Protein kinase-like (PK-like)"/>
    <property type="match status" value="1"/>
</dbReference>
<keyword evidence="3" id="KW-0808">Transferase</keyword>
<dbReference type="Gene3D" id="1.10.510.10">
    <property type="entry name" value="Transferase(Phosphotransferase) domain 1"/>
    <property type="match status" value="1"/>
</dbReference>
<dbReference type="GO" id="GO:0005952">
    <property type="term" value="C:cAMP-dependent protein kinase complex"/>
    <property type="evidence" value="ECO:0007669"/>
    <property type="project" value="TreeGrafter"/>
</dbReference>
<dbReference type="PANTHER" id="PTHR24353">
    <property type="entry name" value="CYCLIC NUCLEOTIDE-DEPENDENT PROTEIN KINASE"/>
    <property type="match status" value="1"/>
</dbReference>
<dbReference type="EMBL" id="KN822060">
    <property type="protein sequence ID" value="KIM60656.1"/>
    <property type="molecule type" value="Genomic_DNA"/>
</dbReference>
<evidence type="ECO:0000256" key="9">
    <source>
        <dbReference type="PROSITE-ProRule" id="PRU10141"/>
    </source>
</evidence>
<evidence type="ECO:0000256" key="1">
    <source>
        <dbReference type="ARBA" id="ARBA00012444"/>
    </source>
</evidence>
<dbReference type="OrthoDB" id="10252171at2759"/>
<feature type="domain" description="Protein kinase" evidence="12">
    <location>
        <begin position="81"/>
        <end position="349"/>
    </location>
</feature>
<dbReference type="PROSITE" id="PS00108">
    <property type="entry name" value="PROTEIN_KINASE_ST"/>
    <property type="match status" value="1"/>
</dbReference>
<dbReference type="GO" id="GO:0005524">
    <property type="term" value="F:ATP binding"/>
    <property type="evidence" value="ECO:0007669"/>
    <property type="project" value="UniProtKB-UniRule"/>
</dbReference>
<evidence type="ECO:0000256" key="3">
    <source>
        <dbReference type="ARBA" id="ARBA00022679"/>
    </source>
</evidence>
<dbReference type="SMART" id="SM00220">
    <property type="entry name" value="S_TKc"/>
    <property type="match status" value="1"/>
</dbReference>
<reference evidence="13 14" key="1">
    <citation type="submission" date="2014-04" db="EMBL/GenBank/DDBJ databases">
        <authorList>
            <consortium name="DOE Joint Genome Institute"/>
            <person name="Kuo A."/>
            <person name="Kohler A."/>
            <person name="Nagy L.G."/>
            <person name="Floudas D."/>
            <person name="Copeland A."/>
            <person name="Barry K.W."/>
            <person name="Cichocki N."/>
            <person name="Veneault-Fourrey C."/>
            <person name="LaButti K."/>
            <person name="Lindquist E.A."/>
            <person name="Lipzen A."/>
            <person name="Lundell T."/>
            <person name="Morin E."/>
            <person name="Murat C."/>
            <person name="Sun H."/>
            <person name="Tunlid A."/>
            <person name="Henrissat B."/>
            <person name="Grigoriev I.V."/>
            <person name="Hibbett D.S."/>
            <person name="Martin F."/>
            <person name="Nordberg H.P."/>
            <person name="Cantor M.N."/>
            <person name="Hua S.X."/>
        </authorList>
    </citation>
    <scope>NUCLEOTIDE SEQUENCE [LARGE SCALE GENOMIC DNA]</scope>
    <source>
        <strain evidence="13 14">Foug A</strain>
    </source>
</reference>
<keyword evidence="6 9" id="KW-0067">ATP-binding</keyword>
<dbReference type="AlphaFoldDB" id="A0A0C3DXQ3"/>
<evidence type="ECO:0000256" key="4">
    <source>
        <dbReference type="ARBA" id="ARBA00022741"/>
    </source>
</evidence>
<gene>
    <name evidence="13" type="ORF">SCLCIDRAFT_1216720</name>
</gene>
<dbReference type="GO" id="GO:0004691">
    <property type="term" value="F:cAMP-dependent protein kinase activity"/>
    <property type="evidence" value="ECO:0007669"/>
    <property type="project" value="UniProtKB-EC"/>
</dbReference>
<dbReference type="PANTHER" id="PTHR24353:SF143">
    <property type="entry name" value="PROTEIN KINASE DOMAIN-CONTAINING PROTEIN"/>
    <property type="match status" value="1"/>
</dbReference>
<proteinExistence type="inferred from homology"/>
<dbReference type="InParanoid" id="A0A0C3DXQ3"/>
<dbReference type="InterPro" id="IPR000719">
    <property type="entry name" value="Prot_kinase_dom"/>
</dbReference>
<protein>
    <recommendedName>
        <fullName evidence="1">cAMP-dependent protein kinase</fullName>
        <ecNumber evidence="1">2.7.11.11</ecNumber>
    </recommendedName>
</protein>
<organism evidence="13 14">
    <name type="scientific">Scleroderma citrinum Foug A</name>
    <dbReference type="NCBI Taxonomy" id="1036808"/>
    <lineage>
        <taxon>Eukaryota</taxon>
        <taxon>Fungi</taxon>
        <taxon>Dikarya</taxon>
        <taxon>Basidiomycota</taxon>
        <taxon>Agaricomycotina</taxon>
        <taxon>Agaricomycetes</taxon>
        <taxon>Agaricomycetidae</taxon>
        <taxon>Boletales</taxon>
        <taxon>Sclerodermatineae</taxon>
        <taxon>Sclerodermataceae</taxon>
        <taxon>Scleroderma</taxon>
    </lineage>
</organism>
<dbReference type="InterPro" id="IPR008271">
    <property type="entry name" value="Ser/Thr_kinase_AS"/>
</dbReference>
<evidence type="ECO:0000256" key="10">
    <source>
        <dbReference type="RuleBase" id="RU000304"/>
    </source>
</evidence>
<dbReference type="InterPro" id="IPR011009">
    <property type="entry name" value="Kinase-like_dom_sf"/>
</dbReference>
<accession>A0A0C3DXQ3</accession>
<evidence type="ECO:0000256" key="11">
    <source>
        <dbReference type="SAM" id="MobiDB-lite"/>
    </source>
</evidence>
<keyword evidence="2 10" id="KW-0723">Serine/threonine-protein kinase</keyword>
<dbReference type="EC" id="2.7.11.11" evidence="1"/>
<dbReference type="Pfam" id="PF00069">
    <property type="entry name" value="Pkinase"/>
    <property type="match status" value="1"/>
</dbReference>
<evidence type="ECO:0000313" key="14">
    <source>
        <dbReference type="Proteomes" id="UP000053989"/>
    </source>
</evidence>
<comment type="catalytic activity">
    <reaction evidence="7">
        <text>L-threonyl-[protein] + ATP = O-phospho-L-threonyl-[protein] + ADP + H(+)</text>
        <dbReference type="Rhea" id="RHEA:46608"/>
        <dbReference type="Rhea" id="RHEA-COMP:11060"/>
        <dbReference type="Rhea" id="RHEA-COMP:11605"/>
        <dbReference type="ChEBI" id="CHEBI:15378"/>
        <dbReference type="ChEBI" id="CHEBI:30013"/>
        <dbReference type="ChEBI" id="CHEBI:30616"/>
        <dbReference type="ChEBI" id="CHEBI:61977"/>
        <dbReference type="ChEBI" id="CHEBI:456216"/>
        <dbReference type="EC" id="2.7.11.11"/>
    </reaction>
</comment>
<reference evidence="14" key="2">
    <citation type="submission" date="2015-01" db="EMBL/GenBank/DDBJ databases">
        <title>Evolutionary Origins and Diversification of the Mycorrhizal Mutualists.</title>
        <authorList>
            <consortium name="DOE Joint Genome Institute"/>
            <consortium name="Mycorrhizal Genomics Consortium"/>
            <person name="Kohler A."/>
            <person name="Kuo A."/>
            <person name="Nagy L.G."/>
            <person name="Floudas D."/>
            <person name="Copeland A."/>
            <person name="Barry K.W."/>
            <person name="Cichocki N."/>
            <person name="Veneault-Fourrey C."/>
            <person name="LaButti K."/>
            <person name="Lindquist E.A."/>
            <person name="Lipzen A."/>
            <person name="Lundell T."/>
            <person name="Morin E."/>
            <person name="Murat C."/>
            <person name="Riley R."/>
            <person name="Ohm R."/>
            <person name="Sun H."/>
            <person name="Tunlid A."/>
            <person name="Henrissat B."/>
            <person name="Grigoriev I.V."/>
            <person name="Hibbett D.S."/>
            <person name="Martin F."/>
        </authorList>
    </citation>
    <scope>NUCLEOTIDE SEQUENCE [LARGE SCALE GENOMIC DNA]</scope>
    <source>
        <strain evidence="14">Foug A</strain>
    </source>
</reference>
<dbReference type="Gene3D" id="3.30.200.20">
    <property type="entry name" value="Phosphorylase Kinase, domain 1"/>
    <property type="match status" value="1"/>
</dbReference>
<dbReference type="InterPro" id="IPR017441">
    <property type="entry name" value="Protein_kinase_ATP_BS"/>
</dbReference>
<evidence type="ECO:0000259" key="12">
    <source>
        <dbReference type="PROSITE" id="PS50011"/>
    </source>
</evidence>
<evidence type="ECO:0000256" key="6">
    <source>
        <dbReference type="ARBA" id="ARBA00022840"/>
    </source>
</evidence>
<dbReference type="STRING" id="1036808.A0A0C3DXQ3"/>
<comment type="catalytic activity">
    <reaction evidence="8">
        <text>L-seryl-[protein] + ATP = O-phospho-L-seryl-[protein] + ADP + H(+)</text>
        <dbReference type="Rhea" id="RHEA:17989"/>
        <dbReference type="Rhea" id="RHEA-COMP:9863"/>
        <dbReference type="Rhea" id="RHEA-COMP:11604"/>
        <dbReference type="ChEBI" id="CHEBI:15378"/>
        <dbReference type="ChEBI" id="CHEBI:29999"/>
        <dbReference type="ChEBI" id="CHEBI:30616"/>
        <dbReference type="ChEBI" id="CHEBI:83421"/>
        <dbReference type="ChEBI" id="CHEBI:456216"/>
        <dbReference type="EC" id="2.7.11.11"/>
    </reaction>
</comment>
<dbReference type="PROSITE" id="PS50011">
    <property type="entry name" value="PROTEIN_KINASE_DOM"/>
    <property type="match status" value="1"/>
</dbReference>
<feature type="region of interest" description="Disordered" evidence="11">
    <location>
        <begin position="1"/>
        <end position="53"/>
    </location>
</feature>
<evidence type="ECO:0000256" key="8">
    <source>
        <dbReference type="ARBA" id="ARBA00047454"/>
    </source>
</evidence>
<dbReference type="InterPro" id="IPR045270">
    <property type="entry name" value="STKc_AGC"/>
</dbReference>
<evidence type="ECO:0000313" key="13">
    <source>
        <dbReference type="EMBL" id="KIM60656.1"/>
    </source>
</evidence>
<evidence type="ECO:0000256" key="5">
    <source>
        <dbReference type="ARBA" id="ARBA00022777"/>
    </source>
</evidence>
<feature type="binding site" evidence="9">
    <location>
        <position position="119"/>
    </location>
    <ligand>
        <name>ATP</name>
        <dbReference type="ChEBI" id="CHEBI:30616"/>
    </ligand>
</feature>
<sequence length="414" mass="46850">MTTRSSRGRVASNSSSARSARTKGKARTQSNESLKKYKKQHGESPPTTDRVKFHGFRGYYKGQMVATPEEIRPKPLSLGDLECIRTLGQGAYGNVVLVRVRPRSNPNKIERPGSLFAMKILNRAEMQSFDERHPDDSDVEIASLCKLPWNPFVNGVIASFYDATSLYLMLECIPSGSLHDIIHKRGPVDAATARFYYANIACALMFLHGLGLVHRDLKPTNILVKPDGYLALADFGLAKMESDTLKNSWVMVGTPIYMAPELIRFQGSVGRGIDWWSSGVILYEIMTKRVPFYGKGEEETYRRVEAGKYKWPRHIRVGKTLKSFVAALLTYNSTRRLGVVGLVMDHAWLQGIDWEAMERHQYIAPWVPGMPHLSETWLDKPLPEPHTLQKLRVVIPPVHRQHDHRQPDSKSDLT</sequence>
<evidence type="ECO:0000256" key="2">
    <source>
        <dbReference type="ARBA" id="ARBA00022527"/>
    </source>
</evidence>
<keyword evidence="4 9" id="KW-0547">Nucleotide-binding</keyword>
<keyword evidence="5" id="KW-0418">Kinase</keyword>
<keyword evidence="14" id="KW-1185">Reference proteome</keyword>
<dbReference type="PROSITE" id="PS00107">
    <property type="entry name" value="PROTEIN_KINASE_ATP"/>
    <property type="match status" value="1"/>
</dbReference>
<evidence type="ECO:0000256" key="7">
    <source>
        <dbReference type="ARBA" id="ARBA00047292"/>
    </source>
</evidence>
<name>A0A0C3DXQ3_9AGAM</name>
<dbReference type="Proteomes" id="UP000053989">
    <property type="component" value="Unassembled WGS sequence"/>
</dbReference>
<dbReference type="CDD" id="cd05123">
    <property type="entry name" value="STKc_AGC"/>
    <property type="match status" value="1"/>
</dbReference>
<comment type="similarity">
    <text evidence="10">Belongs to the protein kinase superfamily.</text>
</comment>
<feature type="compositionally biased region" description="Low complexity" evidence="11">
    <location>
        <begin position="1"/>
        <end position="19"/>
    </location>
</feature>
<dbReference type="HOGENOM" id="CLU_000288_63_5_1"/>